<evidence type="ECO:0000256" key="2">
    <source>
        <dbReference type="ARBA" id="ARBA00023033"/>
    </source>
</evidence>
<evidence type="ECO:0000256" key="1">
    <source>
        <dbReference type="ARBA" id="ARBA00023002"/>
    </source>
</evidence>
<feature type="domain" description="FAD-binding" evidence="3">
    <location>
        <begin position="2"/>
        <end position="350"/>
    </location>
</feature>
<dbReference type="Gene3D" id="3.50.50.60">
    <property type="entry name" value="FAD/NAD(P)-binding domain"/>
    <property type="match status" value="1"/>
</dbReference>
<keyword evidence="2" id="KW-0503">Monooxygenase</keyword>
<keyword evidence="1" id="KW-0560">Oxidoreductase</keyword>
<dbReference type="SUPFAM" id="SSF51905">
    <property type="entry name" value="FAD/NAD(P)-binding domain"/>
    <property type="match status" value="1"/>
</dbReference>
<name>A0A1G6JPI1_9PROT</name>
<dbReference type="PRINTS" id="PR00420">
    <property type="entry name" value="RNGMNOXGNASE"/>
</dbReference>
<dbReference type="SUPFAM" id="SSF54373">
    <property type="entry name" value="FAD-linked reductases, C-terminal domain"/>
    <property type="match status" value="1"/>
</dbReference>
<dbReference type="EMBL" id="FMZX01000001">
    <property type="protein sequence ID" value="SDC20660.1"/>
    <property type="molecule type" value="Genomic_DNA"/>
</dbReference>
<dbReference type="InterPro" id="IPR050493">
    <property type="entry name" value="FAD-dep_Monooxygenase_BioMet"/>
</dbReference>
<reference evidence="4 5" key="1">
    <citation type="submission" date="2016-10" db="EMBL/GenBank/DDBJ databases">
        <authorList>
            <person name="de Groot N.N."/>
        </authorList>
    </citation>
    <scope>NUCLEOTIDE SEQUENCE [LARGE SCALE GENOMIC DNA]</scope>
    <source>
        <strain evidence="4 5">CPCC 100156</strain>
    </source>
</reference>
<dbReference type="PANTHER" id="PTHR13789:SF268">
    <property type="entry name" value="5-METHYLPHENAZINE-1-CARBOXYLATE 1-MONOOXYGENASE"/>
    <property type="match status" value="1"/>
</dbReference>
<dbReference type="Proteomes" id="UP000198925">
    <property type="component" value="Unassembled WGS sequence"/>
</dbReference>
<evidence type="ECO:0000259" key="3">
    <source>
        <dbReference type="Pfam" id="PF01494"/>
    </source>
</evidence>
<protein>
    <submittedName>
        <fullName evidence="4">2-polyprenyl-6-methoxyphenol hydroxylase</fullName>
    </submittedName>
</protein>
<dbReference type="Gene3D" id="3.30.9.30">
    <property type="match status" value="1"/>
</dbReference>
<dbReference type="NCBIfam" id="NF005720">
    <property type="entry name" value="PRK07538.1"/>
    <property type="match status" value="1"/>
</dbReference>
<dbReference type="Pfam" id="PF01494">
    <property type="entry name" value="FAD_binding_3"/>
    <property type="match status" value="1"/>
</dbReference>
<accession>A0A1G6JPI1</accession>
<dbReference type="InterPro" id="IPR036188">
    <property type="entry name" value="FAD/NAD-bd_sf"/>
</dbReference>
<dbReference type="STRING" id="938405.SAMN02927895_00424"/>
<organism evidence="4 5">
    <name type="scientific">Belnapia rosea</name>
    <dbReference type="NCBI Taxonomy" id="938405"/>
    <lineage>
        <taxon>Bacteria</taxon>
        <taxon>Pseudomonadati</taxon>
        <taxon>Pseudomonadota</taxon>
        <taxon>Alphaproteobacteria</taxon>
        <taxon>Acetobacterales</taxon>
        <taxon>Roseomonadaceae</taxon>
        <taxon>Belnapia</taxon>
    </lineage>
</organism>
<evidence type="ECO:0000313" key="5">
    <source>
        <dbReference type="Proteomes" id="UP000198925"/>
    </source>
</evidence>
<dbReference type="RefSeq" id="WP_090659678.1">
    <property type="nucleotide sequence ID" value="NZ_FMZX01000001.1"/>
</dbReference>
<proteinExistence type="predicted"/>
<dbReference type="InterPro" id="IPR002938">
    <property type="entry name" value="FAD-bd"/>
</dbReference>
<sequence length="418" mass="45430">MRVLVIGGGIGGLATALSLHAAGIEAELYEAAAEIRPLGVGINLQPHAVRELTELGLGPALAEAGVATQEFRYANRFGQTIWAEPRGLAAGYRWPQYSIHRGRLQMLLWEAARARLGEARLRLGRRLAEFTQDAAGVTAHFADGEAVRGDLLVGADGIHSAVRAQLVPQEGPPKWNGALLWRATSLALPFLTGATMVQAGHRDTKFVCYPIGRVEDGRAVVNWIAEQRFPTDTPWAREDWNRPARKSDFLPIFANWRFPWLDVPSLIEAAEAVYEFPMVDRDPLPRWTEGRVTLLGDAAHPMYPIGSNGASQAVLDARFLALQLATQPGVAAALGTYEAVRRPATAAVVEANRGDGPDRVMDIVHARAPGGFERIEDVVPQAELEATVMGYKRIAGFDPATLNARESWSVRPEPLPAA</sequence>
<gene>
    <name evidence="4" type="ORF">SAMN04487779_1001239</name>
</gene>
<dbReference type="PANTHER" id="PTHR13789">
    <property type="entry name" value="MONOOXYGENASE"/>
    <property type="match status" value="1"/>
</dbReference>
<dbReference type="GO" id="GO:0004497">
    <property type="term" value="F:monooxygenase activity"/>
    <property type="evidence" value="ECO:0007669"/>
    <property type="project" value="UniProtKB-KW"/>
</dbReference>
<dbReference type="GO" id="GO:0071949">
    <property type="term" value="F:FAD binding"/>
    <property type="evidence" value="ECO:0007669"/>
    <property type="project" value="InterPro"/>
</dbReference>
<evidence type="ECO:0000313" key="4">
    <source>
        <dbReference type="EMBL" id="SDC20660.1"/>
    </source>
</evidence>
<dbReference type="AlphaFoldDB" id="A0A1G6JPI1"/>
<keyword evidence="5" id="KW-1185">Reference proteome</keyword>